<dbReference type="STRING" id="64969.SAMN02745127_03184"/>
<dbReference type="AlphaFoldDB" id="A0A1T4SMF9"/>
<comment type="caution">
    <text evidence="3">The sequence shown here is derived from an EMBL/GenBank/DDBJ whole genome shotgun (WGS) entry which is preliminary data.</text>
</comment>
<dbReference type="EMBL" id="MTSM01000035">
    <property type="protein sequence ID" value="OPX54176.1"/>
    <property type="molecule type" value="Genomic_DNA"/>
</dbReference>
<dbReference type="InterPro" id="IPR025588">
    <property type="entry name" value="YcxB-like_C"/>
</dbReference>
<evidence type="ECO:0000313" key="4">
    <source>
        <dbReference type="Proteomes" id="UP000191418"/>
    </source>
</evidence>
<feature type="transmembrane region" description="Helical" evidence="1">
    <location>
        <begin position="60"/>
        <end position="76"/>
    </location>
</feature>
<sequence>MSAIEVSYLWSEQEYLTAAHQHSRFGAANSREKIIVFVVGALIFASVFMMLQRGFQPTDSMAFILALYWFVFRARLHKRLLRKRFLSSEQKDKQISLDITDELITARTEGLSEGDFKWDSVSKVVRTNDGFLLYRGVAYIWLPNTAFQAAEMVERFAALSERKADLFIDKSKR</sequence>
<proteinExistence type="predicted"/>
<feature type="transmembrane region" description="Helical" evidence="1">
    <location>
        <begin position="34"/>
        <end position="54"/>
    </location>
</feature>
<name>A0A1T4SMF9_9GAMM</name>
<reference evidence="3 4" key="1">
    <citation type="submission" date="2017-01" db="EMBL/GenBank/DDBJ databases">
        <title>Genome Sequencing of a Marine Spirillum, Oceanospirillum multiglobuliferum ATCC 33336, from Japan.</title>
        <authorList>
            <person name="Carney J.G."/>
            <person name="Trachtenberg A.M."/>
            <person name="Rheaume B.A."/>
            <person name="Linnane J.D."/>
            <person name="Pitts N.L."/>
            <person name="Mykles D.L."/>
            <person name="Maclea K.S."/>
        </authorList>
    </citation>
    <scope>NUCLEOTIDE SEQUENCE [LARGE SCALE GENOMIC DNA]</scope>
    <source>
        <strain evidence="3 4">ATCC 33336</strain>
    </source>
</reference>
<keyword evidence="1" id="KW-0472">Membrane</keyword>
<evidence type="ECO:0000259" key="2">
    <source>
        <dbReference type="Pfam" id="PF14317"/>
    </source>
</evidence>
<keyword evidence="1" id="KW-0812">Transmembrane</keyword>
<evidence type="ECO:0000256" key="1">
    <source>
        <dbReference type="SAM" id="Phobius"/>
    </source>
</evidence>
<gene>
    <name evidence="3" type="ORF">BTE48_15565</name>
</gene>
<protein>
    <recommendedName>
        <fullName evidence="2">YcxB-like C-terminal domain-containing protein</fullName>
    </recommendedName>
</protein>
<evidence type="ECO:0000313" key="3">
    <source>
        <dbReference type="EMBL" id="OPX54176.1"/>
    </source>
</evidence>
<dbReference type="Proteomes" id="UP000191418">
    <property type="component" value="Unassembled WGS sequence"/>
</dbReference>
<accession>A0A1T4SMF9</accession>
<dbReference type="RefSeq" id="WP_078746675.1">
    <property type="nucleotide sequence ID" value="NZ_FUXG01000038.1"/>
</dbReference>
<feature type="domain" description="YcxB-like C-terminal" evidence="2">
    <location>
        <begin position="99"/>
        <end position="158"/>
    </location>
</feature>
<dbReference type="Pfam" id="PF14317">
    <property type="entry name" value="YcxB"/>
    <property type="match status" value="1"/>
</dbReference>
<keyword evidence="1" id="KW-1133">Transmembrane helix</keyword>
<dbReference type="OrthoDB" id="6116918at2"/>
<keyword evidence="4" id="KW-1185">Reference proteome</keyword>
<organism evidence="3 4">
    <name type="scientific">Oceanospirillum multiglobuliferum</name>
    <dbReference type="NCBI Taxonomy" id="64969"/>
    <lineage>
        <taxon>Bacteria</taxon>
        <taxon>Pseudomonadati</taxon>
        <taxon>Pseudomonadota</taxon>
        <taxon>Gammaproteobacteria</taxon>
        <taxon>Oceanospirillales</taxon>
        <taxon>Oceanospirillaceae</taxon>
        <taxon>Oceanospirillum</taxon>
    </lineage>
</organism>